<evidence type="ECO:0000313" key="5">
    <source>
        <dbReference type="Proteomes" id="UP000663829"/>
    </source>
</evidence>
<dbReference type="Proteomes" id="UP000663829">
    <property type="component" value="Unassembled WGS sequence"/>
</dbReference>
<evidence type="ECO:0000313" key="3">
    <source>
        <dbReference type="EMBL" id="CAF4111958.1"/>
    </source>
</evidence>
<keyword evidence="5" id="KW-1185">Reference proteome</keyword>
<dbReference type="AlphaFoldDB" id="A0A815NIW6"/>
<evidence type="ECO:0000313" key="1">
    <source>
        <dbReference type="EMBL" id="CAF1304987.1"/>
    </source>
</evidence>
<dbReference type="EMBL" id="CAJNOK010019748">
    <property type="protein sequence ID" value="CAF1304987.1"/>
    <property type="molecule type" value="Genomic_DNA"/>
</dbReference>
<dbReference type="EMBL" id="CAJOBA010041329">
    <property type="protein sequence ID" value="CAF4111958.1"/>
    <property type="molecule type" value="Genomic_DNA"/>
</dbReference>
<organism evidence="2 5">
    <name type="scientific">Didymodactylos carnosus</name>
    <dbReference type="NCBI Taxonomy" id="1234261"/>
    <lineage>
        <taxon>Eukaryota</taxon>
        <taxon>Metazoa</taxon>
        <taxon>Spiralia</taxon>
        <taxon>Gnathifera</taxon>
        <taxon>Rotifera</taxon>
        <taxon>Eurotatoria</taxon>
        <taxon>Bdelloidea</taxon>
        <taxon>Philodinida</taxon>
        <taxon>Philodinidae</taxon>
        <taxon>Didymodactylos</taxon>
    </lineage>
</organism>
<accession>A0A815NIW6</accession>
<protein>
    <submittedName>
        <fullName evidence="2">Uncharacterized protein</fullName>
    </submittedName>
</protein>
<evidence type="ECO:0000313" key="2">
    <source>
        <dbReference type="EMBL" id="CAF1438876.1"/>
    </source>
</evidence>
<gene>
    <name evidence="2" type="ORF">GPM918_LOCUS34296</name>
    <name evidence="1" type="ORF">OVA965_LOCUS28717</name>
    <name evidence="4" type="ORF">SRO942_LOCUS34993</name>
    <name evidence="3" type="ORF">TMI583_LOCUS29475</name>
</gene>
<dbReference type="Gene3D" id="3.90.176.10">
    <property type="entry name" value="Toxin ADP-ribosyltransferase, Chain A, domain 1"/>
    <property type="match status" value="1"/>
</dbReference>
<sequence>MDNNNNADLISLNDYAANDIAIVSHTRFVQQSDIELLANVFMRNKYEDITIIWFDDNIDEVIEQKLQQMHDNIILCFNFEQLSEYVNDIQNQKIVLIVSGRYFRDTLSLYNPNEKIESIYIFCLNFQSYGGLIGDKKYSKLIGVYTQYDQLFKTLDKEIYSLSKYLSIFDLFDRNNKSVRDLEYETADYSFYQILRDTLMKMQTKADESKQDMLNYCRYYYQSNMSYLKQTDQFEKEYQPCEAIRWFTKDWFLFRFVNKALRTENIDALFKLRYFIIDLCTQLKLLFDENYDLYQETFETITVYRGLNLPDSDIEQLKNLIGKYVSTNRFLSTSLSRDLAQIFAANVLFVIKLIQSYKILFMLRYPS</sequence>
<evidence type="ECO:0000313" key="4">
    <source>
        <dbReference type="EMBL" id="CAF4315658.1"/>
    </source>
</evidence>
<name>A0A815NIW6_9BILA</name>
<dbReference type="EMBL" id="CAJNOQ010018896">
    <property type="protein sequence ID" value="CAF1438876.1"/>
    <property type="molecule type" value="Genomic_DNA"/>
</dbReference>
<dbReference type="Proteomes" id="UP000682733">
    <property type="component" value="Unassembled WGS sequence"/>
</dbReference>
<dbReference type="SUPFAM" id="SSF56399">
    <property type="entry name" value="ADP-ribosylation"/>
    <property type="match status" value="1"/>
</dbReference>
<proteinExistence type="predicted"/>
<dbReference type="PROSITE" id="PS51996">
    <property type="entry name" value="TR_MART"/>
    <property type="match status" value="1"/>
</dbReference>
<comment type="caution">
    <text evidence="2">The sequence shown here is derived from an EMBL/GenBank/DDBJ whole genome shotgun (WGS) entry which is preliminary data.</text>
</comment>
<dbReference type="EMBL" id="CAJOBC010084337">
    <property type="protein sequence ID" value="CAF4315658.1"/>
    <property type="molecule type" value="Genomic_DNA"/>
</dbReference>
<dbReference type="Proteomes" id="UP000681722">
    <property type="component" value="Unassembled WGS sequence"/>
</dbReference>
<reference evidence="2" key="1">
    <citation type="submission" date="2021-02" db="EMBL/GenBank/DDBJ databases">
        <authorList>
            <person name="Nowell W R."/>
        </authorList>
    </citation>
    <scope>NUCLEOTIDE SEQUENCE</scope>
</reference>
<dbReference type="Proteomes" id="UP000677228">
    <property type="component" value="Unassembled WGS sequence"/>
</dbReference>